<protein>
    <submittedName>
        <fullName evidence="8">Response regulator transcription factor</fullName>
    </submittedName>
</protein>
<evidence type="ECO:0000256" key="3">
    <source>
        <dbReference type="ARBA" id="ARBA00023125"/>
    </source>
</evidence>
<dbReference type="PANTHER" id="PTHR43214:SF24">
    <property type="entry name" value="TRANSCRIPTIONAL REGULATORY PROTEIN NARL-RELATED"/>
    <property type="match status" value="1"/>
</dbReference>
<reference evidence="8 9" key="1">
    <citation type="submission" date="2022-05" db="EMBL/GenBank/DDBJ databases">
        <authorList>
            <person name="Zhou X."/>
            <person name="Li K."/>
            <person name="Man Y."/>
        </authorList>
    </citation>
    <scope>NUCLEOTIDE SEQUENCE [LARGE SCALE GENOMIC DNA]</scope>
    <source>
        <strain evidence="8 9">MS405</strain>
    </source>
</reference>
<proteinExistence type="predicted"/>
<dbReference type="PROSITE" id="PS00622">
    <property type="entry name" value="HTH_LUXR_1"/>
    <property type="match status" value="1"/>
</dbReference>
<dbReference type="Pfam" id="PF00196">
    <property type="entry name" value="GerE"/>
    <property type="match status" value="1"/>
</dbReference>
<dbReference type="InterPro" id="IPR001789">
    <property type="entry name" value="Sig_transdc_resp-reg_receiver"/>
</dbReference>
<dbReference type="InterPro" id="IPR039420">
    <property type="entry name" value="WalR-like"/>
</dbReference>
<dbReference type="EMBL" id="CP097289">
    <property type="protein sequence ID" value="UQT55817.1"/>
    <property type="molecule type" value="Genomic_DNA"/>
</dbReference>
<keyword evidence="9" id="KW-1185">Reference proteome</keyword>
<dbReference type="CDD" id="cd17535">
    <property type="entry name" value="REC_NarL-like"/>
    <property type="match status" value="1"/>
</dbReference>
<gene>
    <name evidence="8" type="ORF">M4V62_12285</name>
</gene>
<evidence type="ECO:0000259" key="7">
    <source>
        <dbReference type="PROSITE" id="PS50110"/>
    </source>
</evidence>
<evidence type="ECO:0000313" key="9">
    <source>
        <dbReference type="Proteomes" id="UP000829992"/>
    </source>
</evidence>
<organism evidence="8 9">
    <name type="scientific">Streptomyces durmitorensis</name>
    <dbReference type="NCBI Taxonomy" id="319947"/>
    <lineage>
        <taxon>Bacteria</taxon>
        <taxon>Bacillati</taxon>
        <taxon>Actinomycetota</taxon>
        <taxon>Actinomycetes</taxon>
        <taxon>Kitasatosporales</taxon>
        <taxon>Streptomycetaceae</taxon>
        <taxon>Streptomyces</taxon>
    </lineage>
</organism>
<dbReference type="InterPro" id="IPR000792">
    <property type="entry name" value="Tscrpt_reg_LuxR_C"/>
</dbReference>
<dbReference type="SMART" id="SM00448">
    <property type="entry name" value="REC"/>
    <property type="match status" value="1"/>
</dbReference>
<dbReference type="PANTHER" id="PTHR43214">
    <property type="entry name" value="TWO-COMPONENT RESPONSE REGULATOR"/>
    <property type="match status" value="1"/>
</dbReference>
<feature type="modified residue" description="4-aspartylphosphate" evidence="5">
    <location>
        <position position="63"/>
    </location>
</feature>
<dbReference type="PRINTS" id="PR00038">
    <property type="entry name" value="HTHLUXR"/>
</dbReference>
<feature type="domain" description="HTH luxR-type" evidence="6">
    <location>
        <begin position="155"/>
        <end position="220"/>
    </location>
</feature>
<dbReference type="Proteomes" id="UP000829992">
    <property type="component" value="Chromosome"/>
</dbReference>
<feature type="domain" description="Response regulatory" evidence="7">
    <location>
        <begin position="12"/>
        <end position="128"/>
    </location>
</feature>
<dbReference type="SMART" id="SM00421">
    <property type="entry name" value="HTH_LUXR"/>
    <property type="match status" value="1"/>
</dbReference>
<evidence type="ECO:0000313" key="8">
    <source>
        <dbReference type="EMBL" id="UQT55817.1"/>
    </source>
</evidence>
<accession>A0ABY4PPV2</accession>
<evidence type="ECO:0000256" key="5">
    <source>
        <dbReference type="PROSITE-ProRule" id="PRU00169"/>
    </source>
</evidence>
<dbReference type="InterPro" id="IPR058245">
    <property type="entry name" value="NreC/VraR/RcsB-like_REC"/>
</dbReference>
<dbReference type="CDD" id="cd06170">
    <property type="entry name" value="LuxR_C_like"/>
    <property type="match status" value="1"/>
</dbReference>
<dbReference type="RefSeq" id="WP_249587299.1">
    <property type="nucleotide sequence ID" value="NZ_BAAAQL010000008.1"/>
</dbReference>
<keyword evidence="4" id="KW-0804">Transcription</keyword>
<sequence>MTTESGAKVPARVIVVDDQTVVREGIVMLLGLLPGIEVVGSGGDGEEAVRLVAELAPDVVLMDLRMPRVDGAEATRRIRAEYPGTQVVVLTTFADDDSLFPALRAGARGYLTKDAGGEEIVRAVEDVLSGDAGLSPQIQRRLLERLSESELPAPAPEPPDGLTTRETEVLVLIAEGMTNQEIARAMHVSTATVKTHINNLFAKTGLKDRAQAVRYAYGHGLSKPPTARPT</sequence>
<keyword evidence="1 5" id="KW-0597">Phosphoprotein</keyword>
<evidence type="ECO:0000256" key="2">
    <source>
        <dbReference type="ARBA" id="ARBA00023015"/>
    </source>
</evidence>
<dbReference type="PROSITE" id="PS50043">
    <property type="entry name" value="HTH_LUXR_2"/>
    <property type="match status" value="1"/>
</dbReference>
<dbReference type="Gene3D" id="3.40.50.2300">
    <property type="match status" value="1"/>
</dbReference>
<evidence type="ECO:0000259" key="6">
    <source>
        <dbReference type="PROSITE" id="PS50043"/>
    </source>
</evidence>
<dbReference type="Pfam" id="PF00072">
    <property type="entry name" value="Response_reg"/>
    <property type="match status" value="1"/>
</dbReference>
<keyword evidence="2" id="KW-0805">Transcription regulation</keyword>
<evidence type="ECO:0000256" key="4">
    <source>
        <dbReference type="ARBA" id="ARBA00023163"/>
    </source>
</evidence>
<dbReference type="PROSITE" id="PS50110">
    <property type="entry name" value="RESPONSE_REGULATORY"/>
    <property type="match status" value="1"/>
</dbReference>
<keyword evidence="3" id="KW-0238">DNA-binding</keyword>
<evidence type="ECO:0000256" key="1">
    <source>
        <dbReference type="ARBA" id="ARBA00022553"/>
    </source>
</evidence>
<name>A0ABY4PPV2_9ACTN</name>
<dbReference type="InterPro" id="IPR011006">
    <property type="entry name" value="CheY-like_superfamily"/>
</dbReference>
<dbReference type="SUPFAM" id="SSF52172">
    <property type="entry name" value="CheY-like"/>
    <property type="match status" value="1"/>
</dbReference>